<name>A0AAD3XV13_NEPGR</name>
<evidence type="ECO:0000256" key="1">
    <source>
        <dbReference type="SAM" id="MobiDB-lite"/>
    </source>
</evidence>
<organism evidence="2 3">
    <name type="scientific">Nepenthes gracilis</name>
    <name type="common">Slender pitcher plant</name>
    <dbReference type="NCBI Taxonomy" id="150966"/>
    <lineage>
        <taxon>Eukaryota</taxon>
        <taxon>Viridiplantae</taxon>
        <taxon>Streptophyta</taxon>
        <taxon>Embryophyta</taxon>
        <taxon>Tracheophyta</taxon>
        <taxon>Spermatophyta</taxon>
        <taxon>Magnoliopsida</taxon>
        <taxon>eudicotyledons</taxon>
        <taxon>Gunneridae</taxon>
        <taxon>Pentapetalae</taxon>
        <taxon>Caryophyllales</taxon>
        <taxon>Nepenthaceae</taxon>
        <taxon>Nepenthes</taxon>
    </lineage>
</organism>
<feature type="compositionally biased region" description="Polar residues" evidence="1">
    <location>
        <begin position="1"/>
        <end position="15"/>
    </location>
</feature>
<evidence type="ECO:0000313" key="3">
    <source>
        <dbReference type="Proteomes" id="UP001279734"/>
    </source>
</evidence>
<proteinExistence type="predicted"/>
<dbReference type="Proteomes" id="UP001279734">
    <property type="component" value="Unassembled WGS sequence"/>
</dbReference>
<accession>A0AAD3XV13</accession>
<sequence>MRLQNTSVGQHSPANGNDHDEERNHADWSATPTKDEASVQNQKGRTHSNWQALGIEHHRMQERDTSVIATTSQFRTAQLLRRRAESYKTDGPTK</sequence>
<dbReference type="AlphaFoldDB" id="A0AAD3XV13"/>
<reference evidence="2" key="1">
    <citation type="submission" date="2023-05" db="EMBL/GenBank/DDBJ databases">
        <title>Nepenthes gracilis genome sequencing.</title>
        <authorList>
            <person name="Fukushima K."/>
        </authorList>
    </citation>
    <scope>NUCLEOTIDE SEQUENCE</scope>
    <source>
        <strain evidence="2">SING2019-196</strain>
    </source>
</reference>
<dbReference type="EMBL" id="BSYO01000019">
    <property type="protein sequence ID" value="GMH18552.1"/>
    <property type="molecule type" value="Genomic_DNA"/>
</dbReference>
<feature type="region of interest" description="Disordered" evidence="1">
    <location>
        <begin position="1"/>
        <end position="50"/>
    </location>
</feature>
<feature type="compositionally biased region" description="Basic and acidic residues" evidence="1">
    <location>
        <begin position="17"/>
        <end position="26"/>
    </location>
</feature>
<comment type="caution">
    <text evidence="2">The sequence shown here is derived from an EMBL/GenBank/DDBJ whole genome shotgun (WGS) entry which is preliminary data.</text>
</comment>
<keyword evidence="3" id="KW-1185">Reference proteome</keyword>
<protein>
    <submittedName>
        <fullName evidence="2">Uncharacterized protein</fullName>
    </submittedName>
</protein>
<feature type="compositionally biased region" description="Polar residues" evidence="1">
    <location>
        <begin position="38"/>
        <end position="50"/>
    </location>
</feature>
<gene>
    <name evidence="2" type="ORF">Nepgr_020393</name>
</gene>
<evidence type="ECO:0000313" key="2">
    <source>
        <dbReference type="EMBL" id="GMH18552.1"/>
    </source>
</evidence>